<evidence type="ECO:0000256" key="2">
    <source>
        <dbReference type="ARBA" id="ARBA00029447"/>
    </source>
</evidence>
<dbReference type="InterPro" id="IPR051310">
    <property type="entry name" value="MCP_chemotaxis"/>
</dbReference>
<dbReference type="PROSITE" id="PS51753">
    <property type="entry name" value="HBM"/>
    <property type="match status" value="1"/>
</dbReference>
<proteinExistence type="inferred from homology"/>
<dbReference type="InterPro" id="IPR032255">
    <property type="entry name" value="HBM"/>
</dbReference>
<dbReference type="Pfam" id="PF00672">
    <property type="entry name" value="HAMP"/>
    <property type="match status" value="1"/>
</dbReference>
<keyword evidence="8" id="KW-1185">Reference proteome</keyword>
<comment type="similarity">
    <text evidence="2">Belongs to the methyl-accepting chemotaxis (MCP) protein family.</text>
</comment>
<dbReference type="SUPFAM" id="SSF158472">
    <property type="entry name" value="HAMP domain-like"/>
    <property type="match status" value="1"/>
</dbReference>
<dbReference type="EMBL" id="LT629795">
    <property type="protein sequence ID" value="SDU47654.1"/>
    <property type="molecule type" value="Genomic_DNA"/>
</dbReference>
<keyword evidence="3" id="KW-0175">Coiled coil</keyword>
<keyword evidence="1" id="KW-0145">Chemotaxis</keyword>
<dbReference type="PANTHER" id="PTHR43531:SF11">
    <property type="entry name" value="METHYL-ACCEPTING CHEMOTAXIS PROTEIN 3"/>
    <property type="match status" value="1"/>
</dbReference>
<gene>
    <name evidence="7" type="ORF">SAMN04490201_1895</name>
</gene>
<feature type="transmembrane region" description="Helical" evidence="4">
    <location>
        <begin position="20"/>
        <end position="37"/>
    </location>
</feature>
<organism evidence="7 8">
    <name type="scientific">Pseudomonas psychrophila</name>
    <dbReference type="NCBI Taxonomy" id="122355"/>
    <lineage>
        <taxon>Bacteria</taxon>
        <taxon>Pseudomonadati</taxon>
        <taxon>Pseudomonadota</taxon>
        <taxon>Gammaproteobacteria</taxon>
        <taxon>Pseudomonadales</taxon>
        <taxon>Pseudomonadaceae</taxon>
        <taxon>Pseudomonas</taxon>
    </lineage>
</organism>
<dbReference type="PROSITE" id="PS50885">
    <property type="entry name" value="HAMP"/>
    <property type="match status" value="1"/>
</dbReference>
<feature type="domain" description="HAMP" evidence="5">
    <location>
        <begin position="320"/>
        <end position="372"/>
    </location>
</feature>
<evidence type="ECO:0000313" key="8">
    <source>
        <dbReference type="Proteomes" id="UP000182058"/>
    </source>
</evidence>
<evidence type="ECO:0000313" key="7">
    <source>
        <dbReference type="EMBL" id="SDU47654.1"/>
    </source>
</evidence>
<feature type="transmembrane region" description="Helical" evidence="4">
    <location>
        <begin position="296"/>
        <end position="318"/>
    </location>
</feature>
<dbReference type="PANTHER" id="PTHR43531">
    <property type="entry name" value="PROTEIN ICFG"/>
    <property type="match status" value="1"/>
</dbReference>
<sequence length="459" mass="51542">MLTLLRSGLVDLQVGRKLMLAFGMVSILSLVALAIAFQSTQTLLNDNRQNQAIAEMNLLLQQARSAEKDFALNADKRPAQLVDVTLAALEQHANGLIVDDATNLVGLDQIRASAQAYRKQFGQFVTDSHQAAQALKDMQKQADEARMQFEFVELEMYSALRATIATHRELNADTLTFAENASELLRLLLALRNREYCYVQQGGEQCLKEWEELMQATENSVSLLQTRISAEQKDVLQTAQEAIISYRVAFKQYSANRIANERGAEKMKQLADRVMRDTDQALSTHQQQMVRRSTSILRVLVISAMVILGLATLAGWVIRQLILPPLRQTLVLAQSIAAGDLSRDITTGRRDELGQLCQAMSTMTINLRELVKRIVSVRTTPPCNSNLNPFKPLIHALALKCRRIKNIAMPFNHVVMLWMIGVAHGLQKVLITRPATHVFRWASIGAIDAVRHLRTRNRR</sequence>
<dbReference type="SMART" id="SM01358">
    <property type="entry name" value="HBM"/>
    <property type="match status" value="1"/>
</dbReference>
<evidence type="ECO:0000259" key="5">
    <source>
        <dbReference type="PROSITE" id="PS50885"/>
    </source>
</evidence>
<evidence type="ECO:0000256" key="1">
    <source>
        <dbReference type="ARBA" id="ARBA00022500"/>
    </source>
</evidence>
<dbReference type="CDD" id="cd06225">
    <property type="entry name" value="HAMP"/>
    <property type="match status" value="1"/>
</dbReference>
<keyword evidence="4" id="KW-1133">Transmembrane helix</keyword>
<dbReference type="Gene3D" id="1.20.1440.210">
    <property type="match status" value="1"/>
</dbReference>
<evidence type="ECO:0000259" key="6">
    <source>
        <dbReference type="PROSITE" id="PS51753"/>
    </source>
</evidence>
<dbReference type="SMART" id="SM00304">
    <property type="entry name" value="HAMP"/>
    <property type="match status" value="1"/>
</dbReference>
<evidence type="ECO:0000256" key="3">
    <source>
        <dbReference type="SAM" id="Coils"/>
    </source>
</evidence>
<keyword evidence="4" id="KW-0472">Membrane</keyword>
<keyword evidence="4" id="KW-0812">Transmembrane</keyword>
<dbReference type="Proteomes" id="UP000182058">
    <property type="component" value="Chromosome I"/>
</dbReference>
<protein>
    <submittedName>
        <fullName evidence="7">Helical bimodular sensor domain-containing protein</fullName>
    </submittedName>
</protein>
<feature type="coiled-coil region" evidence="3">
    <location>
        <begin position="128"/>
        <end position="155"/>
    </location>
</feature>
<accession>A0ABY0VPY9</accession>
<dbReference type="Gene3D" id="6.10.340.10">
    <property type="match status" value="1"/>
</dbReference>
<feature type="domain" description="HBM" evidence="6">
    <location>
        <begin position="45"/>
        <end position="293"/>
    </location>
</feature>
<dbReference type="InterPro" id="IPR003660">
    <property type="entry name" value="HAMP_dom"/>
</dbReference>
<evidence type="ECO:0000256" key="4">
    <source>
        <dbReference type="SAM" id="Phobius"/>
    </source>
</evidence>
<name>A0ABY0VPY9_9PSED</name>
<reference evidence="7 8" key="1">
    <citation type="submission" date="2016-10" db="EMBL/GenBank/DDBJ databases">
        <authorList>
            <person name="Varghese N."/>
            <person name="Submissions S."/>
        </authorList>
    </citation>
    <scope>NUCLEOTIDE SEQUENCE [LARGE SCALE GENOMIC DNA]</scope>
    <source>
        <strain evidence="7 8">BS3667</strain>
    </source>
</reference>